<proteinExistence type="predicted"/>
<evidence type="ECO:0000313" key="3">
    <source>
        <dbReference type="Proteomes" id="UP000294192"/>
    </source>
</evidence>
<feature type="transmembrane region" description="Helical" evidence="1">
    <location>
        <begin position="139"/>
        <end position="161"/>
    </location>
</feature>
<keyword evidence="1" id="KW-0472">Membrane</keyword>
<reference evidence="2 3" key="1">
    <citation type="submission" date="2018-02" db="EMBL/GenBank/DDBJ databases">
        <title>Mycoplasma marinum and Mycoplasma todarodis sp. nov., moderately halophilic and psychrotolerant mycoplasmas isolated from cephalopods.</title>
        <authorList>
            <person name="Viver T."/>
        </authorList>
    </citation>
    <scope>NUCLEOTIDE SEQUENCE [LARGE SCALE GENOMIC DNA]</scope>
    <source>
        <strain evidence="2 3">PE</strain>
    </source>
</reference>
<comment type="caution">
    <text evidence="2">The sequence shown here is derived from an EMBL/GenBank/DDBJ whole genome shotgun (WGS) entry which is preliminary data.</text>
</comment>
<feature type="transmembrane region" description="Helical" evidence="1">
    <location>
        <begin position="104"/>
        <end position="127"/>
    </location>
</feature>
<feature type="transmembrane region" description="Helical" evidence="1">
    <location>
        <begin position="439"/>
        <end position="461"/>
    </location>
</feature>
<sequence length="466" mass="52670">MFKYMRLQLFLISKKLSTYLVPIIFMGISVLIIGLPILLIKAPSEMLSGSLTNPLSLILPFIVSAIFVATKALNIFKEPEENGSELLIVSKPITRIKIVFGKFFTLYILIFLFAIMSFFTGIIIGLFDAKANSKDIFEFSMSYAIGTFIVQMLLSSMIVFFSSLLGKVGTMVISIFLPVVLTILSLIMIPLSNASLLIESGNSQNRLALQKNGKIEKKTAIFQNVGGTNYEDHVNSWYKTAAYFDVWTQLSSFYSIAQTKNTKKSMLLSWRTSEKFNDKNILWFPEGQNSSKLIISGQQFDQKDPMSLNDIKNDIDSIYNNSNFINHMINWIKTETKINNINKYGENSLEFSDIKSELKDYIYTNTKFADDSNRIAGDFGTAYMLSKLTKEPEYKTFGTSGTNELTINVDDILKNGSVIKNYNYDNSKVLIGSPYISKAAIYGIWLIILFGVSGLVILRFVRRDFK</sequence>
<dbReference type="OrthoDB" id="401337at2"/>
<feature type="transmembrane region" description="Helical" evidence="1">
    <location>
        <begin position="20"/>
        <end position="39"/>
    </location>
</feature>
<gene>
    <name evidence="2" type="ORF">C4B24_02360</name>
</gene>
<evidence type="ECO:0000313" key="2">
    <source>
        <dbReference type="EMBL" id="TCG11371.1"/>
    </source>
</evidence>
<protein>
    <submittedName>
        <fullName evidence="2">Uncharacterized protein</fullName>
    </submittedName>
</protein>
<keyword evidence="1" id="KW-1133">Transmembrane helix</keyword>
<dbReference type="AlphaFoldDB" id="A0A4R0XWK8"/>
<dbReference type="Pfam" id="PF12679">
    <property type="entry name" value="ABC2_membrane_2"/>
    <property type="match status" value="1"/>
</dbReference>
<keyword evidence="3" id="KW-1185">Reference proteome</keyword>
<evidence type="ECO:0000256" key="1">
    <source>
        <dbReference type="SAM" id="Phobius"/>
    </source>
</evidence>
<feature type="transmembrane region" description="Helical" evidence="1">
    <location>
        <begin position="51"/>
        <end position="69"/>
    </location>
</feature>
<dbReference type="EMBL" id="PSZO01000008">
    <property type="protein sequence ID" value="TCG11371.1"/>
    <property type="molecule type" value="Genomic_DNA"/>
</dbReference>
<dbReference type="RefSeq" id="WP_131598968.1">
    <property type="nucleotide sequence ID" value="NZ_CBDBYK010000006.1"/>
</dbReference>
<accession>A0A4R0XWK8</accession>
<organism evidence="2 3">
    <name type="scientific">Mycoplasma marinum</name>
    <dbReference type="NCBI Taxonomy" id="1937190"/>
    <lineage>
        <taxon>Bacteria</taxon>
        <taxon>Bacillati</taxon>
        <taxon>Mycoplasmatota</taxon>
        <taxon>Mollicutes</taxon>
        <taxon>Mycoplasmataceae</taxon>
        <taxon>Mycoplasma</taxon>
    </lineage>
</organism>
<feature type="transmembrane region" description="Helical" evidence="1">
    <location>
        <begin position="168"/>
        <end position="191"/>
    </location>
</feature>
<name>A0A4R0XWK8_9MOLU</name>
<keyword evidence="1" id="KW-0812">Transmembrane</keyword>
<dbReference type="Proteomes" id="UP000294192">
    <property type="component" value="Unassembled WGS sequence"/>
</dbReference>